<sequence length="406" mass="44380">MECVVEGQEVSLEELSDGSWQQRRATAYYHVNLPAATFAAIEGDQCLAISAPPANLRDLPPASRNTVPIRPVNNTFTLSVAYSAKAQAHLGITSLIVSCITFTVYLYVSPPDDILRGILYHAFNDFTDEAVLEDLWATTCAPIHDGIGTTVAPLHIPRPLGARRLMQTSKTLPPANRSSSHQPADAAPTLKNAMTRGTERPPKLPLPPAKTTAVFPSLAVTAPKAASQTLSVVLPRRSTSAVLAAGRRTAAEKRHSTTTSRRTAPDRLSPLPSSTASASDMDTQPADECVGKHKRQTTPLKSLHLFEKIQAAIKTAQADFERRLDSRFNFVHQLQTPCARTLLPSLKPRPLNHLRRRSIPCTLSCSRASEQSPSIRERPSIPCHPRFQQRLLYPTVVITSRGDVFC</sequence>
<comment type="caution">
    <text evidence="2">The sequence shown here is derived from an EMBL/GenBank/DDBJ whole genome shotgun (WGS) entry which is preliminary data.</text>
</comment>
<feature type="region of interest" description="Disordered" evidence="1">
    <location>
        <begin position="243"/>
        <end position="288"/>
    </location>
</feature>
<organism evidence="2 3">
    <name type="scientific">Rhipicephalus sanguineus</name>
    <name type="common">Brown dog tick</name>
    <name type="synonym">Ixodes sanguineus</name>
    <dbReference type="NCBI Taxonomy" id="34632"/>
    <lineage>
        <taxon>Eukaryota</taxon>
        <taxon>Metazoa</taxon>
        <taxon>Ecdysozoa</taxon>
        <taxon>Arthropoda</taxon>
        <taxon>Chelicerata</taxon>
        <taxon>Arachnida</taxon>
        <taxon>Acari</taxon>
        <taxon>Parasitiformes</taxon>
        <taxon>Ixodida</taxon>
        <taxon>Ixodoidea</taxon>
        <taxon>Ixodidae</taxon>
        <taxon>Rhipicephalinae</taxon>
        <taxon>Rhipicephalus</taxon>
        <taxon>Rhipicephalus</taxon>
    </lineage>
</organism>
<dbReference type="EMBL" id="JABSTV010001253">
    <property type="protein sequence ID" value="KAH7943600.1"/>
    <property type="molecule type" value="Genomic_DNA"/>
</dbReference>
<reference evidence="2" key="1">
    <citation type="journal article" date="2020" name="Cell">
        <title>Large-Scale Comparative Analyses of Tick Genomes Elucidate Their Genetic Diversity and Vector Capacities.</title>
        <authorList>
            <consortium name="Tick Genome and Microbiome Consortium (TIGMIC)"/>
            <person name="Jia N."/>
            <person name="Wang J."/>
            <person name="Shi W."/>
            <person name="Du L."/>
            <person name="Sun Y."/>
            <person name="Zhan W."/>
            <person name="Jiang J.F."/>
            <person name="Wang Q."/>
            <person name="Zhang B."/>
            <person name="Ji P."/>
            <person name="Bell-Sakyi L."/>
            <person name="Cui X.M."/>
            <person name="Yuan T.T."/>
            <person name="Jiang B.G."/>
            <person name="Yang W.F."/>
            <person name="Lam T.T."/>
            <person name="Chang Q.C."/>
            <person name="Ding S.J."/>
            <person name="Wang X.J."/>
            <person name="Zhu J.G."/>
            <person name="Ruan X.D."/>
            <person name="Zhao L."/>
            <person name="Wei J.T."/>
            <person name="Ye R.Z."/>
            <person name="Que T.C."/>
            <person name="Du C.H."/>
            <person name="Zhou Y.H."/>
            <person name="Cheng J.X."/>
            <person name="Dai P.F."/>
            <person name="Guo W.B."/>
            <person name="Han X.H."/>
            <person name="Huang E.J."/>
            <person name="Li L.F."/>
            <person name="Wei W."/>
            <person name="Gao Y.C."/>
            <person name="Liu J.Z."/>
            <person name="Shao H.Z."/>
            <person name="Wang X."/>
            <person name="Wang C.C."/>
            <person name="Yang T.C."/>
            <person name="Huo Q.B."/>
            <person name="Li W."/>
            <person name="Chen H.Y."/>
            <person name="Chen S.E."/>
            <person name="Zhou L.G."/>
            <person name="Ni X.B."/>
            <person name="Tian J.H."/>
            <person name="Sheng Y."/>
            <person name="Liu T."/>
            <person name="Pan Y.S."/>
            <person name="Xia L.Y."/>
            <person name="Li J."/>
            <person name="Zhao F."/>
            <person name="Cao W.C."/>
        </authorList>
    </citation>
    <scope>NUCLEOTIDE SEQUENCE</scope>
    <source>
        <strain evidence="2">Rsan-2018</strain>
    </source>
</reference>
<accession>A0A9D4SQN1</accession>
<feature type="compositionally biased region" description="Low complexity" evidence="1">
    <location>
        <begin position="268"/>
        <end position="279"/>
    </location>
</feature>
<dbReference type="AlphaFoldDB" id="A0A9D4SQN1"/>
<evidence type="ECO:0000313" key="2">
    <source>
        <dbReference type="EMBL" id="KAH7943600.1"/>
    </source>
</evidence>
<protein>
    <submittedName>
        <fullName evidence="2">Uncharacterized protein</fullName>
    </submittedName>
</protein>
<gene>
    <name evidence="2" type="ORF">HPB52_009417</name>
</gene>
<evidence type="ECO:0000313" key="3">
    <source>
        <dbReference type="Proteomes" id="UP000821837"/>
    </source>
</evidence>
<name>A0A9D4SQN1_RHISA</name>
<dbReference type="Proteomes" id="UP000821837">
    <property type="component" value="Unassembled WGS sequence"/>
</dbReference>
<evidence type="ECO:0000256" key="1">
    <source>
        <dbReference type="SAM" id="MobiDB-lite"/>
    </source>
</evidence>
<reference evidence="2" key="2">
    <citation type="submission" date="2021-09" db="EMBL/GenBank/DDBJ databases">
        <authorList>
            <person name="Jia N."/>
            <person name="Wang J."/>
            <person name="Shi W."/>
            <person name="Du L."/>
            <person name="Sun Y."/>
            <person name="Zhan W."/>
            <person name="Jiang J."/>
            <person name="Wang Q."/>
            <person name="Zhang B."/>
            <person name="Ji P."/>
            <person name="Sakyi L.B."/>
            <person name="Cui X."/>
            <person name="Yuan T."/>
            <person name="Jiang B."/>
            <person name="Yang W."/>
            <person name="Lam T.T.-Y."/>
            <person name="Chang Q."/>
            <person name="Ding S."/>
            <person name="Wang X."/>
            <person name="Zhu J."/>
            <person name="Ruan X."/>
            <person name="Zhao L."/>
            <person name="Wei J."/>
            <person name="Que T."/>
            <person name="Du C."/>
            <person name="Cheng J."/>
            <person name="Dai P."/>
            <person name="Han X."/>
            <person name="Huang E."/>
            <person name="Gao Y."/>
            <person name="Liu J."/>
            <person name="Shao H."/>
            <person name="Ye R."/>
            <person name="Li L."/>
            <person name="Wei W."/>
            <person name="Wang X."/>
            <person name="Wang C."/>
            <person name="Huo Q."/>
            <person name="Li W."/>
            <person name="Guo W."/>
            <person name="Chen H."/>
            <person name="Chen S."/>
            <person name="Zhou L."/>
            <person name="Zhou L."/>
            <person name="Ni X."/>
            <person name="Tian J."/>
            <person name="Zhou Y."/>
            <person name="Sheng Y."/>
            <person name="Liu T."/>
            <person name="Pan Y."/>
            <person name="Xia L."/>
            <person name="Li J."/>
            <person name="Zhao F."/>
            <person name="Cao W."/>
        </authorList>
    </citation>
    <scope>NUCLEOTIDE SEQUENCE</scope>
    <source>
        <strain evidence="2">Rsan-2018</strain>
        <tissue evidence="2">Larvae</tissue>
    </source>
</reference>
<proteinExistence type="predicted"/>
<keyword evidence="3" id="KW-1185">Reference proteome</keyword>